<sequence length="534" mass="60786">MKKPFYFSALGLVCLLFSVSCSPKEEETENIKRPNILFAIADDASFPHMGAYGTSWVNTPAFDRVAKEGILFMNAYTPNAKCAPSRACILTGRNSWQLEEAANHSPNFPAKFTTFMEALKKNGYYTGHTAKGWAPGNPGEVDGKKRELTGQAFNKHKTTAPTKAINLTDYAANFEDFLDQRPEGEPFTFWYGSTEPHRAYEFRSGIEKGGKKLEDIDKVPSFWPDNDTIRADMLDYAYEIEYFDQHLQKMLEVLEERGELENTIVVVTADNGMPFPRIKGQEYEYSNHLPLAIMWPAGIKNPGRKVDDFISFVDFSPTFLEVAQVSEEEGNMQPITGKSLTTIFSSEKSGKVDPSRNAVVIGKERHDVGRPHDWGYPIRGIVTDEYIYLHNFEPDRWPAGNPESGYLNTDGSPTKTFILNHRRNTGSTKYWGPSFGKRPQEELYHISKDPDCMENLAIHPEYLAVKKELKESLFEQLKGQDDPRMFGNGHIFDEYEYIGASSNSFYERYMNGEEMKAGWVNDTDFEKDFVEKDQ</sequence>
<dbReference type="EMBL" id="BJYV01000013">
    <property type="protein sequence ID" value="GEO22149.1"/>
    <property type="molecule type" value="Genomic_DNA"/>
</dbReference>
<evidence type="ECO:0000256" key="1">
    <source>
        <dbReference type="SAM" id="SignalP"/>
    </source>
</evidence>
<dbReference type="Gene3D" id="3.40.720.10">
    <property type="entry name" value="Alkaline Phosphatase, subunit A"/>
    <property type="match status" value="1"/>
</dbReference>
<dbReference type="AlphaFoldDB" id="A0A512CD53"/>
<keyword evidence="4" id="KW-1185">Reference proteome</keyword>
<name>A0A512CD53_9BACT</name>
<dbReference type="Proteomes" id="UP000321301">
    <property type="component" value="Unassembled WGS sequence"/>
</dbReference>
<dbReference type="InterPro" id="IPR052701">
    <property type="entry name" value="GAG_Ulvan_Degrading_Sulfatases"/>
</dbReference>
<dbReference type="RefSeq" id="WP_020891394.1">
    <property type="nucleotide sequence ID" value="NZ_BJYV01000013.1"/>
</dbReference>
<proteinExistence type="predicted"/>
<dbReference type="InterPro" id="IPR017850">
    <property type="entry name" value="Alkaline_phosphatase_core_sf"/>
</dbReference>
<feature type="chain" id="PRO_5022228194" evidence="1">
    <location>
        <begin position="24"/>
        <end position="534"/>
    </location>
</feature>
<feature type="domain" description="Sulfatase N-terminal" evidence="2">
    <location>
        <begin position="34"/>
        <end position="324"/>
    </location>
</feature>
<dbReference type="CDD" id="cd16027">
    <property type="entry name" value="SGSH"/>
    <property type="match status" value="1"/>
</dbReference>
<evidence type="ECO:0000313" key="3">
    <source>
        <dbReference type="EMBL" id="GEO22149.1"/>
    </source>
</evidence>
<protein>
    <submittedName>
        <fullName evidence="3">Heparan N-sulfatase</fullName>
    </submittedName>
</protein>
<dbReference type="PROSITE" id="PS51257">
    <property type="entry name" value="PROKAR_LIPOPROTEIN"/>
    <property type="match status" value="1"/>
</dbReference>
<gene>
    <name evidence="3" type="ORF">CQA01_26830</name>
</gene>
<dbReference type="PANTHER" id="PTHR43751:SF1">
    <property type="entry name" value="SULFATASE ATSG-RELATED"/>
    <property type="match status" value="1"/>
</dbReference>
<comment type="caution">
    <text evidence="3">The sequence shown here is derived from an EMBL/GenBank/DDBJ whole genome shotgun (WGS) entry which is preliminary data.</text>
</comment>
<keyword evidence="1" id="KW-0732">Signal</keyword>
<organism evidence="3 4">
    <name type="scientific">Cyclobacterium qasimii</name>
    <dbReference type="NCBI Taxonomy" id="1350429"/>
    <lineage>
        <taxon>Bacteria</taxon>
        <taxon>Pseudomonadati</taxon>
        <taxon>Bacteroidota</taxon>
        <taxon>Cytophagia</taxon>
        <taxon>Cytophagales</taxon>
        <taxon>Cyclobacteriaceae</taxon>
        <taxon>Cyclobacterium</taxon>
    </lineage>
</organism>
<dbReference type="PANTHER" id="PTHR43751">
    <property type="entry name" value="SULFATASE"/>
    <property type="match status" value="1"/>
</dbReference>
<accession>A0A512CD53</accession>
<dbReference type="Pfam" id="PF00884">
    <property type="entry name" value="Sulfatase"/>
    <property type="match status" value="1"/>
</dbReference>
<evidence type="ECO:0000313" key="4">
    <source>
        <dbReference type="Proteomes" id="UP000321301"/>
    </source>
</evidence>
<dbReference type="SUPFAM" id="SSF53649">
    <property type="entry name" value="Alkaline phosphatase-like"/>
    <property type="match status" value="1"/>
</dbReference>
<dbReference type="InterPro" id="IPR000917">
    <property type="entry name" value="Sulfatase_N"/>
</dbReference>
<reference evidence="3 4" key="1">
    <citation type="submission" date="2019-07" db="EMBL/GenBank/DDBJ databases">
        <title>Whole genome shotgun sequence of Cyclobacterium qasimii NBRC 106168.</title>
        <authorList>
            <person name="Hosoyama A."/>
            <person name="Uohara A."/>
            <person name="Ohji S."/>
            <person name="Ichikawa N."/>
        </authorList>
    </citation>
    <scope>NUCLEOTIDE SEQUENCE [LARGE SCALE GENOMIC DNA]</scope>
    <source>
        <strain evidence="3 4">NBRC 106168</strain>
    </source>
</reference>
<feature type="signal peptide" evidence="1">
    <location>
        <begin position="1"/>
        <end position="23"/>
    </location>
</feature>
<evidence type="ECO:0000259" key="2">
    <source>
        <dbReference type="Pfam" id="PF00884"/>
    </source>
</evidence>